<dbReference type="Pfam" id="PF10679">
    <property type="entry name" value="DUF2491"/>
    <property type="match status" value="1"/>
</dbReference>
<dbReference type="RefSeq" id="WP_259449263.1">
    <property type="nucleotide sequence ID" value="NZ_JANUHC010000004.1"/>
</dbReference>
<name>A0ABT2BYD6_9BURK</name>
<dbReference type="EMBL" id="JANUHC010000004">
    <property type="protein sequence ID" value="MCS0630144.1"/>
    <property type="molecule type" value="Genomic_DNA"/>
</dbReference>
<proteinExistence type="predicted"/>
<sequence>MAWKDVFSYVRAVAANKGVTKGEARADDDVPLGARIGSVVQIQMSPIIRAQTNGSLIAMPAAGDTRILAVSQIRLQPDTELYRLYLDKGDDAADEKFLQVFCGDDGKVAEVLYCTQLARIIPETADDQDAYTGMAGYGLGDAGYTLWREQLADMLGAAELATVFGESDRVDYTRDAGSPGAQFVSPFKGRETRIDDAEGQRGLRQEMYFMPYVRQLADGSREYLLITTEIVESVDGDANKRGIHVDFVIGIPMEQERIVIQ</sequence>
<organism evidence="1 2">
    <name type="scientific">Telluria mixta</name>
    <dbReference type="NCBI Taxonomy" id="34071"/>
    <lineage>
        <taxon>Bacteria</taxon>
        <taxon>Pseudomonadati</taxon>
        <taxon>Pseudomonadota</taxon>
        <taxon>Betaproteobacteria</taxon>
        <taxon>Burkholderiales</taxon>
        <taxon>Oxalobacteraceae</taxon>
        <taxon>Telluria group</taxon>
        <taxon>Telluria</taxon>
    </lineage>
</organism>
<dbReference type="InterPro" id="IPR019621">
    <property type="entry name" value="DUF2491"/>
</dbReference>
<evidence type="ECO:0000313" key="1">
    <source>
        <dbReference type="EMBL" id="MCS0630144.1"/>
    </source>
</evidence>
<evidence type="ECO:0000313" key="2">
    <source>
        <dbReference type="Proteomes" id="UP001165263"/>
    </source>
</evidence>
<dbReference type="Proteomes" id="UP001165263">
    <property type="component" value="Unassembled WGS sequence"/>
</dbReference>
<accession>A0ABT2BYD6</accession>
<comment type="caution">
    <text evidence="1">The sequence shown here is derived from an EMBL/GenBank/DDBJ whole genome shotgun (WGS) entry which is preliminary data.</text>
</comment>
<reference evidence="1" key="1">
    <citation type="submission" date="2022-08" db="EMBL/GenBank/DDBJ databases">
        <title>Reclassification of Massilia species as members of the genera Telluria, Duganella, Pseudoduganella, Mokoshia gen. nov. and Zemynaea gen. nov. using orthogonal and non-orthogonal genome-based approaches.</title>
        <authorList>
            <person name="Bowman J.P."/>
        </authorList>
    </citation>
    <scope>NUCLEOTIDE SEQUENCE</scope>
    <source>
        <strain evidence="1">LMG 11547</strain>
    </source>
</reference>
<protein>
    <submittedName>
        <fullName evidence="1">DUF2491 family protein</fullName>
    </submittedName>
</protein>
<gene>
    <name evidence="1" type="ORF">NX786_12445</name>
</gene>
<keyword evidence="2" id="KW-1185">Reference proteome</keyword>